<reference evidence="3" key="1">
    <citation type="submission" date="2007-11" db="EMBL/GenBank/DDBJ databases">
        <authorList>
            <person name="Fulton L."/>
            <person name="Clifton S."/>
            <person name="Fulton B."/>
            <person name="Xu J."/>
            <person name="Minx P."/>
            <person name="Pepin K.H."/>
            <person name="Johnson M."/>
            <person name="Thiruvilangam P."/>
            <person name="Bhonagiri V."/>
            <person name="Nash W.E."/>
            <person name="Mardis E.R."/>
            <person name="Wilson R.K."/>
        </authorList>
    </citation>
    <scope>NUCLEOTIDE SEQUENCE [LARGE SCALE GENOMIC DNA]</scope>
    <source>
        <strain evidence="3">DSM 17241</strain>
    </source>
</reference>
<dbReference type="AlphaFoldDB" id="B0PF28"/>
<keyword evidence="1" id="KW-0472">Membrane</keyword>
<gene>
    <name evidence="3" type="ORF">ANACOL_03407</name>
</gene>
<feature type="domain" description="HTH cro/C1-type" evidence="2">
    <location>
        <begin position="54"/>
        <end position="75"/>
    </location>
</feature>
<accession>B0PF28</accession>
<evidence type="ECO:0000259" key="2">
    <source>
        <dbReference type="PROSITE" id="PS50943"/>
    </source>
</evidence>
<keyword evidence="1" id="KW-0812">Transmembrane</keyword>
<dbReference type="Proteomes" id="UP000003803">
    <property type="component" value="Unassembled WGS sequence"/>
</dbReference>
<dbReference type="eggNOG" id="ENOG5032V5G">
    <property type="taxonomic scope" value="Bacteria"/>
</dbReference>
<keyword evidence="1" id="KW-1133">Transmembrane helix</keyword>
<dbReference type="EMBL" id="ABGD02000025">
    <property type="protein sequence ID" value="EDS09961.1"/>
    <property type="molecule type" value="Genomic_DNA"/>
</dbReference>
<evidence type="ECO:0000313" key="3">
    <source>
        <dbReference type="EMBL" id="EDS09961.1"/>
    </source>
</evidence>
<proteinExistence type="predicted"/>
<dbReference type="InterPro" id="IPR010982">
    <property type="entry name" value="Lambda_DNA-bd_dom_sf"/>
</dbReference>
<sequence>MSTTYKLFIVIYGGIMSVLFDRLSLYCSQIGLSFYAIENATGLTVGSLRKWKDSMPSGDKILKVSNFLGVSMDYLMGNTDNPESQKNNPQDLVAAAEEIAAVINEFQMQTQDLIIKLNKILDKYHIDSTILAQTSTQPEKD</sequence>
<feature type="transmembrane region" description="Helical" evidence="1">
    <location>
        <begin position="7"/>
        <end position="25"/>
    </location>
</feature>
<dbReference type="CDD" id="cd00093">
    <property type="entry name" value="HTH_XRE"/>
    <property type="match status" value="1"/>
</dbReference>
<keyword evidence="4" id="KW-1185">Reference proteome</keyword>
<name>B0PF28_9FIRM</name>
<dbReference type="GO" id="GO:0003677">
    <property type="term" value="F:DNA binding"/>
    <property type="evidence" value="ECO:0007669"/>
    <property type="project" value="InterPro"/>
</dbReference>
<evidence type="ECO:0000256" key="1">
    <source>
        <dbReference type="SAM" id="Phobius"/>
    </source>
</evidence>
<evidence type="ECO:0000313" key="4">
    <source>
        <dbReference type="Proteomes" id="UP000003803"/>
    </source>
</evidence>
<reference evidence="3" key="2">
    <citation type="submission" date="2013-09" db="EMBL/GenBank/DDBJ databases">
        <title>Draft genome sequence of Anaerotruncus colihominis(DSM 17241).</title>
        <authorList>
            <person name="Sudarsanam P."/>
            <person name="Ley R."/>
            <person name="Guruge J."/>
            <person name="Turnbaugh P.J."/>
            <person name="Mahowald M."/>
            <person name="Liep D."/>
            <person name="Gordon J."/>
        </authorList>
    </citation>
    <scope>NUCLEOTIDE SEQUENCE</scope>
    <source>
        <strain evidence="3">DSM 17241</strain>
    </source>
</reference>
<dbReference type="PROSITE" id="PS50943">
    <property type="entry name" value="HTH_CROC1"/>
    <property type="match status" value="1"/>
</dbReference>
<organism evidence="3 4">
    <name type="scientific">Anaerotruncus colihominis DSM 17241</name>
    <dbReference type="NCBI Taxonomy" id="445972"/>
    <lineage>
        <taxon>Bacteria</taxon>
        <taxon>Bacillati</taxon>
        <taxon>Bacillota</taxon>
        <taxon>Clostridia</taxon>
        <taxon>Eubacteriales</taxon>
        <taxon>Oscillospiraceae</taxon>
        <taxon>Anaerotruncus</taxon>
    </lineage>
</organism>
<dbReference type="InterPro" id="IPR001387">
    <property type="entry name" value="Cro/C1-type_HTH"/>
</dbReference>
<comment type="caution">
    <text evidence="3">The sequence shown here is derived from an EMBL/GenBank/DDBJ whole genome shotgun (WGS) entry which is preliminary data.</text>
</comment>
<protein>
    <submittedName>
        <fullName evidence="3">Toxin-antitoxin system, antitoxin component, Xre family</fullName>
    </submittedName>
</protein>
<dbReference type="SUPFAM" id="SSF47413">
    <property type="entry name" value="lambda repressor-like DNA-binding domains"/>
    <property type="match status" value="1"/>
</dbReference>
<dbReference type="HOGENOM" id="CLU_066192_4_0_9"/>
<dbReference type="Gene3D" id="1.10.260.40">
    <property type="entry name" value="lambda repressor-like DNA-binding domains"/>
    <property type="match status" value="1"/>
</dbReference>